<evidence type="ECO:0000313" key="3">
    <source>
        <dbReference type="Proteomes" id="UP001055439"/>
    </source>
</evidence>
<name>A0A9E7FB31_9LILI</name>
<gene>
    <name evidence="2" type="ORF">MUK42_20546</name>
</gene>
<feature type="region of interest" description="Disordered" evidence="1">
    <location>
        <begin position="76"/>
        <end position="95"/>
    </location>
</feature>
<dbReference type="Proteomes" id="UP001055439">
    <property type="component" value="Chromosome 3"/>
</dbReference>
<proteinExistence type="predicted"/>
<feature type="compositionally biased region" description="Basic and acidic residues" evidence="1">
    <location>
        <begin position="76"/>
        <end position="88"/>
    </location>
</feature>
<organism evidence="2 3">
    <name type="scientific">Musa troglodytarum</name>
    <name type="common">fe'i banana</name>
    <dbReference type="NCBI Taxonomy" id="320322"/>
    <lineage>
        <taxon>Eukaryota</taxon>
        <taxon>Viridiplantae</taxon>
        <taxon>Streptophyta</taxon>
        <taxon>Embryophyta</taxon>
        <taxon>Tracheophyta</taxon>
        <taxon>Spermatophyta</taxon>
        <taxon>Magnoliopsida</taxon>
        <taxon>Liliopsida</taxon>
        <taxon>Zingiberales</taxon>
        <taxon>Musaceae</taxon>
        <taxon>Musa</taxon>
    </lineage>
</organism>
<evidence type="ECO:0000256" key="1">
    <source>
        <dbReference type="SAM" id="MobiDB-lite"/>
    </source>
</evidence>
<accession>A0A9E7FB31</accession>
<reference evidence="2" key="1">
    <citation type="submission" date="2022-05" db="EMBL/GenBank/DDBJ databases">
        <title>The Musa troglodytarum L. genome provides insights into the mechanism of non-climacteric behaviour and enrichment of carotenoids.</title>
        <authorList>
            <person name="Wang J."/>
        </authorList>
    </citation>
    <scope>NUCLEOTIDE SEQUENCE</scope>
    <source>
        <tissue evidence="2">Leaf</tissue>
    </source>
</reference>
<dbReference type="AlphaFoldDB" id="A0A9E7FB31"/>
<evidence type="ECO:0000313" key="2">
    <source>
        <dbReference type="EMBL" id="URD93049.1"/>
    </source>
</evidence>
<sequence>MPSSASHDREDTTPNVVEHVSLEHTVSTRVASGRCHVSYSRIVSRAMVETDPLLLEADALGFRPRATGTYCAKREGESGGWRIPERGASENASSIPAGPGNWRVALLIWMMRNISTHAILEYKFNI</sequence>
<dbReference type="EMBL" id="CP097505">
    <property type="protein sequence ID" value="URD93049.1"/>
    <property type="molecule type" value="Genomic_DNA"/>
</dbReference>
<keyword evidence="3" id="KW-1185">Reference proteome</keyword>
<protein>
    <submittedName>
        <fullName evidence="2">Uncharacterized protein</fullName>
    </submittedName>
</protein>